<dbReference type="SMART" id="SM00267">
    <property type="entry name" value="GGDEF"/>
    <property type="match status" value="1"/>
</dbReference>
<dbReference type="PANTHER" id="PTHR44757:SF2">
    <property type="entry name" value="BIOFILM ARCHITECTURE MAINTENANCE PROTEIN MBAA"/>
    <property type="match status" value="1"/>
</dbReference>
<dbReference type="RefSeq" id="WP_218094587.1">
    <property type="nucleotide sequence ID" value="NZ_CAJVAS010000030.1"/>
</dbReference>
<evidence type="ECO:0000259" key="1">
    <source>
        <dbReference type="PROSITE" id="PS50112"/>
    </source>
</evidence>
<evidence type="ECO:0000313" key="4">
    <source>
        <dbReference type="EMBL" id="CAG7645058.1"/>
    </source>
</evidence>
<dbReference type="InterPro" id="IPR000700">
    <property type="entry name" value="PAS-assoc_C"/>
</dbReference>
<keyword evidence="5" id="KW-1185">Reference proteome</keyword>
<comment type="caution">
    <text evidence="4">The sequence shown here is derived from an EMBL/GenBank/DDBJ whole genome shotgun (WGS) entry which is preliminary data.</text>
</comment>
<dbReference type="Pfam" id="PF00990">
    <property type="entry name" value="GGDEF"/>
    <property type="match status" value="1"/>
</dbReference>
<dbReference type="CDD" id="cd00130">
    <property type="entry name" value="PAS"/>
    <property type="match status" value="2"/>
</dbReference>
<dbReference type="SMART" id="SM00086">
    <property type="entry name" value="PAC"/>
    <property type="match status" value="2"/>
</dbReference>
<dbReference type="Proteomes" id="UP000693672">
    <property type="component" value="Unassembled WGS sequence"/>
</dbReference>
<accession>A0A916K8K1</accession>
<dbReference type="InterPro" id="IPR000014">
    <property type="entry name" value="PAS"/>
</dbReference>
<dbReference type="SMART" id="SM00091">
    <property type="entry name" value="PAS"/>
    <property type="match status" value="2"/>
</dbReference>
<name>A0A916K8K1_9BACL</name>
<dbReference type="InterPro" id="IPR001610">
    <property type="entry name" value="PAC"/>
</dbReference>
<dbReference type="PROSITE" id="PS50113">
    <property type="entry name" value="PAC"/>
    <property type="match status" value="1"/>
</dbReference>
<dbReference type="CDD" id="cd01949">
    <property type="entry name" value="GGDEF"/>
    <property type="match status" value="1"/>
</dbReference>
<dbReference type="PANTHER" id="PTHR44757">
    <property type="entry name" value="DIGUANYLATE CYCLASE DGCP"/>
    <property type="match status" value="1"/>
</dbReference>
<feature type="domain" description="GGDEF" evidence="3">
    <location>
        <begin position="283"/>
        <end position="410"/>
    </location>
</feature>
<feature type="domain" description="PAS" evidence="1">
    <location>
        <begin position="128"/>
        <end position="189"/>
    </location>
</feature>
<organism evidence="4 5">
    <name type="scientific">Paenibacillus solanacearum</name>
    <dbReference type="NCBI Taxonomy" id="2048548"/>
    <lineage>
        <taxon>Bacteria</taxon>
        <taxon>Bacillati</taxon>
        <taxon>Bacillota</taxon>
        <taxon>Bacilli</taxon>
        <taxon>Bacillales</taxon>
        <taxon>Paenibacillaceae</taxon>
        <taxon>Paenibacillus</taxon>
    </lineage>
</organism>
<dbReference type="InterPro" id="IPR013767">
    <property type="entry name" value="PAS_fold"/>
</dbReference>
<evidence type="ECO:0008006" key="6">
    <source>
        <dbReference type="Google" id="ProtNLM"/>
    </source>
</evidence>
<protein>
    <recommendedName>
        <fullName evidence="6">Diguanylate cyclase</fullName>
    </recommendedName>
</protein>
<evidence type="ECO:0000259" key="3">
    <source>
        <dbReference type="PROSITE" id="PS50887"/>
    </source>
</evidence>
<feature type="domain" description="PAC" evidence="2">
    <location>
        <begin position="201"/>
        <end position="253"/>
    </location>
</feature>
<evidence type="ECO:0000313" key="5">
    <source>
        <dbReference type="Proteomes" id="UP000693672"/>
    </source>
</evidence>
<dbReference type="InterPro" id="IPR052155">
    <property type="entry name" value="Biofilm_reg_signaling"/>
</dbReference>
<gene>
    <name evidence="4" type="ORF">PAESOLCIP111_04869</name>
</gene>
<dbReference type="AlphaFoldDB" id="A0A916K8K1"/>
<dbReference type="EMBL" id="CAJVAS010000030">
    <property type="protein sequence ID" value="CAG7645058.1"/>
    <property type="molecule type" value="Genomic_DNA"/>
</dbReference>
<dbReference type="Pfam" id="PF00989">
    <property type="entry name" value="PAS"/>
    <property type="match status" value="1"/>
</dbReference>
<dbReference type="GO" id="GO:0006355">
    <property type="term" value="P:regulation of DNA-templated transcription"/>
    <property type="evidence" value="ECO:0007669"/>
    <property type="project" value="InterPro"/>
</dbReference>
<proteinExistence type="predicted"/>
<reference evidence="4" key="1">
    <citation type="submission" date="2021-06" db="EMBL/GenBank/DDBJ databases">
        <authorList>
            <person name="Criscuolo A."/>
        </authorList>
    </citation>
    <scope>NUCLEOTIDE SEQUENCE</scope>
    <source>
        <strain evidence="4">CIP111600</strain>
    </source>
</reference>
<feature type="domain" description="PAS" evidence="1">
    <location>
        <begin position="9"/>
        <end position="59"/>
    </location>
</feature>
<dbReference type="InterPro" id="IPR000160">
    <property type="entry name" value="GGDEF_dom"/>
</dbReference>
<sequence>MLQKHVFDQPEAFAYFFEHHPDGICLVDADGHLVNVNASALKMLGYTREELLQSSLDLFLNCPGVNSHNTAGRGHARSELAIRHKRGYLVYVRWSSIPMVSDGKEIGRFITFEDVTPQREQRSELSDIQEMFTFISEKSQNIISSISPNGVFNYISPSVEALLGFTAEEVIGQPAFGFNHPDDNKRLEQLRSSVWVGQDTVRFTGRVRHKHGGYRWFETTVEYIRNSSGEIIQTVGVGRDITDRKEAEQTIAHLANHDSLTDLPNRRWFNSQVGLLLKESPEALHGMMVLDLNEFKYVNDTYGHDVGDLLLIEVAKRLTHAVGEKGWVARWGGDEFTVIQMNIKSRNDVDSLVTRIQETISEPVVCAGNTLRITAAVGVSMAPEQGDAVEALIRHADKAMYLAKQTQHEE</sequence>
<dbReference type="PROSITE" id="PS50112">
    <property type="entry name" value="PAS"/>
    <property type="match status" value="2"/>
</dbReference>
<dbReference type="NCBIfam" id="TIGR00254">
    <property type="entry name" value="GGDEF"/>
    <property type="match status" value="1"/>
</dbReference>
<evidence type="ECO:0000259" key="2">
    <source>
        <dbReference type="PROSITE" id="PS50113"/>
    </source>
</evidence>
<dbReference type="NCBIfam" id="TIGR00229">
    <property type="entry name" value="sensory_box"/>
    <property type="match status" value="2"/>
</dbReference>
<dbReference type="Pfam" id="PF13426">
    <property type="entry name" value="PAS_9"/>
    <property type="match status" value="1"/>
</dbReference>
<dbReference type="PROSITE" id="PS50887">
    <property type="entry name" value="GGDEF"/>
    <property type="match status" value="1"/>
</dbReference>